<dbReference type="KEGG" id="tum:CBW65_06110"/>
<dbReference type="AlphaFoldDB" id="A0A1Y0ILK3"/>
<evidence type="ECO:0000313" key="2">
    <source>
        <dbReference type="Proteomes" id="UP000195437"/>
    </source>
</evidence>
<evidence type="ECO:0008006" key="3">
    <source>
        <dbReference type="Google" id="ProtNLM"/>
    </source>
</evidence>
<sequence length="160" mass="17942">MKYEAKDIYNTANSFLAASNALNQKLSETNDVGTYIAPIITNAAFSIELYLKCIYLIENKKPAPNIHQLDKLYKGLSDESKAVIEVIYNVLIIQSGTDMAMKEKVPETNLDLDSVLKGMSSAFINWRYSFEKRFTGFAGSGPLINALKSRIKILEPGWEH</sequence>
<dbReference type="Proteomes" id="UP000195437">
    <property type="component" value="Chromosome"/>
</dbReference>
<keyword evidence="2" id="KW-1185">Reference proteome</keyword>
<accession>A0A1Y0ILK3</accession>
<organism evidence="1 2">
    <name type="scientific">Tumebacillus avium</name>
    <dbReference type="NCBI Taxonomy" id="1903704"/>
    <lineage>
        <taxon>Bacteria</taxon>
        <taxon>Bacillati</taxon>
        <taxon>Bacillota</taxon>
        <taxon>Bacilli</taxon>
        <taxon>Bacillales</taxon>
        <taxon>Alicyclobacillaceae</taxon>
        <taxon>Tumebacillus</taxon>
    </lineage>
</organism>
<evidence type="ECO:0000313" key="1">
    <source>
        <dbReference type="EMBL" id="ARU60706.1"/>
    </source>
</evidence>
<dbReference type="EMBL" id="CP021434">
    <property type="protein sequence ID" value="ARU60706.1"/>
    <property type="molecule type" value="Genomic_DNA"/>
</dbReference>
<gene>
    <name evidence="1" type="ORF">CBW65_06110</name>
</gene>
<dbReference type="RefSeq" id="WP_087456097.1">
    <property type="nucleotide sequence ID" value="NZ_CP021434.1"/>
</dbReference>
<proteinExistence type="predicted"/>
<name>A0A1Y0ILK3_9BACL</name>
<dbReference type="OrthoDB" id="1492594at2"/>
<protein>
    <recommendedName>
        <fullName evidence="3">HEPN domain-containing protein</fullName>
    </recommendedName>
</protein>
<reference evidence="2" key="1">
    <citation type="submission" date="2017-05" db="EMBL/GenBank/DDBJ databases">
        <authorList>
            <person name="Sung H."/>
        </authorList>
    </citation>
    <scope>NUCLEOTIDE SEQUENCE [LARGE SCALE GENOMIC DNA]</scope>
    <source>
        <strain evidence="2">AR23208</strain>
    </source>
</reference>